<keyword evidence="2" id="KW-0804">Transcription</keyword>
<dbReference type="AlphaFoldDB" id="A0A8J3M6J1"/>
<evidence type="ECO:0000259" key="3">
    <source>
        <dbReference type="PROSITE" id="PS51000"/>
    </source>
</evidence>
<evidence type="ECO:0000313" key="5">
    <source>
        <dbReference type="Proteomes" id="UP000617531"/>
    </source>
</evidence>
<dbReference type="InterPro" id="IPR050313">
    <property type="entry name" value="Carb_Metab_HTH_regulators"/>
</dbReference>
<evidence type="ECO:0000256" key="2">
    <source>
        <dbReference type="ARBA" id="ARBA00023163"/>
    </source>
</evidence>
<evidence type="ECO:0000256" key="1">
    <source>
        <dbReference type="ARBA" id="ARBA00023015"/>
    </source>
</evidence>
<dbReference type="Pfam" id="PF00455">
    <property type="entry name" value="DeoRC"/>
    <property type="match status" value="1"/>
</dbReference>
<dbReference type="SUPFAM" id="SSF100950">
    <property type="entry name" value="NagB/RpiA/CoA transferase-like"/>
    <property type="match status" value="1"/>
</dbReference>
<organism evidence="4 5">
    <name type="scientific">Pseudolysinimonas yzui</name>
    <dbReference type="NCBI Taxonomy" id="2708254"/>
    <lineage>
        <taxon>Bacteria</taxon>
        <taxon>Bacillati</taxon>
        <taxon>Actinomycetota</taxon>
        <taxon>Actinomycetes</taxon>
        <taxon>Micrococcales</taxon>
        <taxon>Microbacteriaceae</taxon>
        <taxon>Pseudolysinimonas</taxon>
    </lineage>
</organism>
<reference evidence="4" key="2">
    <citation type="submission" date="2020-09" db="EMBL/GenBank/DDBJ databases">
        <authorList>
            <person name="Sun Q."/>
            <person name="Zhou Y."/>
        </authorList>
    </citation>
    <scope>NUCLEOTIDE SEQUENCE</scope>
    <source>
        <strain evidence="4">CGMCC 1.16548</strain>
    </source>
</reference>
<evidence type="ECO:0000313" key="4">
    <source>
        <dbReference type="EMBL" id="GHF26503.1"/>
    </source>
</evidence>
<proteinExistence type="predicted"/>
<dbReference type="InterPro" id="IPR037171">
    <property type="entry name" value="NagB/RpiA_transferase-like"/>
</dbReference>
<sequence length="253" mass="27544">MERMTGTMSVEVRRKRLTEALREASFLTYEDASRLLDVHPMTIRRDMLVLESDGTARRVRGGVVFVGAEDFRQRQGKNLLSKRRIAQKLLPLARDCSSIAMDASTTIFQLAEVLRDVERLSVVTNGLAAFDELKGRPGIKALLSGGESEEQNVSLVGSIAVNAIQGFAYDACFVSAMSLDVHSGSSESTVGEMEIKRAMAGSSRMVVLAVDSTKIGAKAMVRALPLSSIDIVVTELDPNDPRLDELRAQVSVL</sequence>
<protein>
    <submittedName>
        <fullName evidence="4">DeoR family transcriptional regulator</fullName>
    </submittedName>
</protein>
<comment type="caution">
    <text evidence="4">The sequence shown here is derived from an EMBL/GenBank/DDBJ whole genome shotgun (WGS) entry which is preliminary data.</text>
</comment>
<dbReference type="SUPFAM" id="SSF46785">
    <property type="entry name" value="Winged helix' DNA-binding domain"/>
    <property type="match status" value="1"/>
</dbReference>
<gene>
    <name evidence="4" type="ORF">GCM10011600_29340</name>
</gene>
<reference evidence="4" key="1">
    <citation type="journal article" date="2014" name="Int. J. Syst. Evol. Microbiol.">
        <title>Complete genome sequence of Corynebacterium casei LMG S-19264T (=DSM 44701T), isolated from a smear-ripened cheese.</title>
        <authorList>
            <consortium name="US DOE Joint Genome Institute (JGI-PGF)"/>
            <person name="Walter F."/>
            <person name="Albersmeier A."/>
            <person name="Kalinowski J."/>
            <person name="Ruckert C."/>
        </authorList>
    </citation>
    <scope>NUCLEOTIDE SEQUENCE</scope>
    <source>
        <strain evidence="4">CGMCC 1.16548</strain>
    </source>
</reference>
<dbReference type="InterPro" id="IPR036390">
    <property type="entry name" value="WH_DNA-bd_sf"/>
</dbReference>
<feature type="domain" description="HTH deoR-type" evidence="3">
    <location>
        <begin position="10"/>
        <end position="65"/>
    </location>
</feature>
<dbReference type="EMBL" id="BNAI01000012">
    <property type="protein sequence ID" value="GHF26503.1"/>
    <property type="molecule type" value="Genomic_DNA"/>
</dbReference>
<dbReference type="InterPro" id="IPR001034">
    <property type="entry name" value="DeoR_HTH"/>
</dbReference>
<keyword evidence="5" id="KW-1185">Reference proteome</keyword>
<dbReference type="SMART" id="SM01134">
    <property type="entry name" value="DeoRC"/>
    <property type="match status" value="1"/>
</dbReference>
<dbReference type="Proteomes" id="UP000617531">
    <property type="component" value="Unassembled WGS sequence"/>
</dbReference>
<dbReference type="PANTHER" id="PTHR30363">
    <property type="entry name" value="HTH-TYPE TRANSCRIPTIONAL REGULATOR SRLR-RELATED"/>
    <property type="match status" value="1"/>
</dbReference>
<dbReference type="InterPro" id="IPR014036">
    <property type="entry name" value="DeoR-like_C"/>
</dbReference>
<name>A0A8J3M6J1_9MICO</name>
<dbReference type="GO" id="GO:0003700">
    <property type="term" value="F:DNA-binding transcription factor activity"/>
    <property type="evidence" value="ECO:0007669"/>
    <property type="project" value="InterPro"/>
</dbReference>
<dbReference type="PANTHER" id="PTHR30363:SF44">
    <property type="entry name" value="AGA OPERON TRANSCRIPTIONAL REPRESSOR-RELATED"/>
    <property type="match status" value="1"/>
</dbReference>
<keyword evidence="1" id="KW-0805">Transcription regulation</keyword>
<dbReference type="PROSITE" id="PS51000">
    <property type="entry name" value="HTH_DEOR_2"/>
    <property type="match status" value="1"/>
</dbReference>
<dbReference type="Pfam" id="PF08220">
    <property type="entry name" value="HTH_DeoR"/>
    <property type="match status" value="1"/>
</dbReference>
<accession>A0A8J3M6J1</accession>
<dbReference type="SMART" id="SM00420">
    <property type="entry name" value="HTH_DEOR"/>
    <property type="match status" value="1"/>
</dbReference>